<dbReference type="GO" id="GO:0000978">
    <property type="term" value="F:RNA polymerase II cis-regulatory region sequence-specific DNA binding"/>
    <property type="evidence" value="ECO:0007669"/>
    <property type="project" value="TreeGrafter"/>
</dbReference>
<feature type="region of interest" description="Disordered" evidence="1">
    <location>
        <begin position="371"/>
        <end position="432"/>
    </location>
</feature>
<gene>
    <name evidence="4" type="ORF">CTAYLR_007862</name>
</gene>
<dbReference type="GO" id="GO:0000981">
    <property type="term" value="F:DNA-binding transcription factor activity, RNA polymerase II-specific"/>
    <property type="evidence" value="ECO:0007669"/>
    <property type="project" value="TreeGrafter"/>
</dbReference>
<evidence type="ECO:0000259" key="2">
    <source>
        <dbReference type="PROSITE" id="PS50090"/>
    </source>
</evidence>
<dbReference type="Gene3D" id="1.10.10.60">
    <property type="entry name" value="Homeodomain-like"/>
    <property type="match status" value="3"/>
</dbReference>
<organism evidence="4 5">
    <name type="scientific">Chrysophaeum taylorii</name>
    <dbReference type="NCBI Taxonomy" id="2483200"/>
    <lineage>
        <taxon>Eukaryota</taxon>
        <taxon>Sar</taxon>
        <taxon>Stramenopiles</taxon>
        <taxon>Ochrophyta</taxon>
        <taxon>Pelagophyceae</taxon>
        <taxon>Pelagomonadales</taxon>
        <taxon>Pelagomonadaceae</taxon>
        <taxon>Chrysophaeum</taxon>
    </lineage>
</organism>
<dbReference type="SMART" id="SM00717">
    <property type="entry name" value="SANT"/>
    <property type="match status" value="3"/>
</dbReference>
<dbReference type="Proteomes" id="UP001230188">
    <property type="component" value="Unassembled WGS sequence"/>
</dbReference>
<dbReference type="InterPro" id="IPR050560">
    <property type="entry name" value="MYB_TF"/>
</dbReference>
<dbReference type="InterPro" id="IPR017930">
    <property type="entry name" value="Myb_dom"/>
</dbReference>
<evidence type="ECO:0000259" key="3">
    <source>
        <dbReference type="PROSITE" id="PS51294"/>
    </source>
</evidence>
<dbReference type="InterPro" id="IPR009057">
    <property type="entry name" value="Homeodomain-like_sf"/>
</dbReference>
<dbReference type="EMBL" id="JAQMWT010000387">
    <property type="protein sequence ID" value="KAJ8602289.1"/>
    <property type="molecule type" value="Genomic_DNA"/>
</dbReference>
<dbReference type="InterPro" id="IPR001005">
    <property type="entry name" value="SANT/Myb"/>
</dbReference>
<dbReference type="GO" id="GO:0005634">
    <property type="term" value="C:nucleus"/>
    <property type="evidence" value="ECO:0007669"/>
    <property type="project" value="TreeGrafter"/>
</dbReference>
<accession>A0AAD7UD48</accession>
<evidence type="ECO:0000256" key="1">
    <source>
        <dbReference type="SAM" id="MobiDB-lite"/>
    </source>
</evidence>
<feature type="domain" description="HTH myb-type" evidence="3">
    <location>
        <begin position="156"/>
        <end position="206"/>
    </location>
</feature>
<dbReference type="PANTHER" id="PTHR45614">
    <property type="entry name" value="MYB PROTEIN-RELATED"/>
    <property type="match status" value="1"/>
</dbReference>
<dbReference type="PANTHER" id="PTHR45614:SF25">
    <property type="entry name" value="MYB PROTEIN"/>
    <property type="match status" value="1"/>
</dbReference>
<feature type="domain" description="Myb-like" evidence="2">
    <location>
        <begin position="156"/>
        <end position="202"/>
    </location>
</feature>
<dbReference type="CDD" id="cd00167">
    <property type="entry name" value="SANT"/>
    <property type="match status" value="3"/>
</dbReference>
<dbReference type="Pfam" id="PF00249">
    <property type="entry name" value="Myb_DNA-binding"/>
    <property type="match status" value="2"/>
</dbReference>
<comment type="caution">
    <text evidence="4">The sequence shown here is derived from an EMBL/GenBank/DDBJ whole genome shotgun (WGS) entry which is preliminary data.</text>
</comment>
<keyword evidence="5" id="KW-1185">Reference proteome</keyword>
<name>A0AAD7UD48_9STRA</name>
<proteinExistence type="predicted"/>
<dbReference type="AlphaFoldDB" id="A0AAD7UD48"/>
<feature type="domain" description="Myb-like" evidence="2">
    <location>
        <begin position="95"/>
        <end position="150"/>
    </location>
</feature>
<feature type="domain" description="HTH myb-type" evidence="3">
    <location>
        <begin position="95"/>
        <end position="154"/>
    </location>
</feature>
<feature type="compositionally biased region" description="Basic residues" evidence="1">
    <location>
        <begin position="421"/>
        <end position="432"/>
    </location>
</feature>
<feature type="compositionally biased region" description="Low complexity" evidence="1">
    <location>
        <begin position="410"/>
        <end position="420"/>
    </location>
</feature>
<feature type="compositionally biased region" description="Acidic residues" evidence="1">
    <location>
        <begin position="376"/>
        <end position="390"/>
    </location>
</feature>
<dbReference type="PROSITE" id="PS50090">
    <property type="entry name" value="MYB_LIKE"/>
    <property type="match status" value="3"/>
</dbReference>
<dbReference type="SUPFAM" id="SSF46689">
    <property type="entry name" value="Homeodomain-like"/>
    <property type="match status" value="2"/>
</dbReference>
<evidence type="ECO:0000313" key="5">
    <source>
        <dbReference type="Proteomes" id="UP001230188"/>
    </source>
</evidence>
<reference evidence="4" key="1">
    <citation type="submission" date="2023-01" db="EMBL/GenBank/DDBJ databases">
        <title>Metagenome sequencing of chrysophaentin producing Chrysophaeum taylorii.</title>
        <authorList>
            <person name="Davison J."/>
            <person name="Bewley C."/>
        </authorList>
    </citation>
    <scope>NUCLEOTIDE SEQUENCE</scope>
    <source>
        <strain evidence="4">NIES-1699</strain>
    </source>
</reference>
<evidence type="ECO:0000313" key="4">
    <source>
        <dbReference type="EMBL" id="KAJ8602289.1"/>
    </source>
</evidence>
<protein>
    <submittedName>
        <fullName evidence="4">Uncharacterized protein</fullName>
    </submittedName>
</protein>
<sequence length="432" mass="47705">MTEAALSTLGRAALALLDDNNNNNDAKDGLAVTTAPSVETKKRGEVSRWTRGEDAALRSLVATAGEAIDWLAVSVGLGSQRSAGECERRWTAVLSRGLQKGRFTGAEDERIVACAREFGDDAAAIDWALVAAKVTGRTPKQCRERWQNSLDPSLTKRKEWSADEDALLLHAHARWKNCWGMVVRALPGRSQNMAKNRWNSSLRRLSGDKFGAGATIDAAAVVAAIPDADAAVRGRAAAKERKRRADLALLDDQSASAVRCLSLLSQHKAAKLPESGDVLRFKWYEDSLDERFELVRIVEVLRGVAVLECLELSEDRFRMQHGARFEFRARLTKESFGRVWRYAEDPVVEPPPRSLSDQEIDFLRATMTRAPMPLLLEEDDEPDEEDDDDSLSSSSSAKSPTANKRRRPTTPDNNNNNTRATRSHSRRAAAAA</sequence>
<feature type="domain" description="Myb-like" evidence="2">
    <location>
        <begin position="41"/>
        <end position="94"/>
    </location>
</feature>
<dbReference type="PROSITE" id="PS51294">
    <property type="entry name" value="HTH_MYB"/>
    <property type="match status" value="2"/>
</dbReference>